<proteinExistence type="predicted"/>
<keyword evidence="1 2" id="KW-0694">RNA-binding</keyword>
<dbReference type="InterPro" id="IPR012677">
    <property type="entry name" value="Nucleotide-bd_a/b_plait_sf"/>
</dbReference>
<dbReference type="AlphaFoldDB" id="A0A6B2L8S1"/>
<protein>
    <recommendedName>
        <fullName evidence="3">RRM domain-containing protein</fullName>
    </recommendedName>
</protein>
<dbReference type="InterPro" id="IPR050825">
    <property type="entry name" value="RBM42_RBP45_47-like"/>
</dbReference>
<dbReference type="SUPFAM" id="SSF54928">
    <property type="entry name" value="RNA-binding domain, RBD"/>
    <property type="match status" value="3"/>
</dbReference>
<dbReference type="PROSITE" id="PS50102">
    <property type="entry name" value="RRM"/>
    <property type="match status" value="3"/>
</dbReference>
<reference evidence="4" key="1">
    <citation type="journal article" date="2020" name="J. Eukaryot. Microbiol.">
        <title>De novo Sequencing, Assembly and Annotation of the Transcriptome for the Free-Living Testate Amoeba Arcella intermedia.</title>
        <authorList>
            <person name="Ribeiro G.M."/>
            <person name="Porfirio-Sousa A.L."/>
            <person name="Maurer-Alcala X.X."/>
            <person name="Katz L.A."/>
            <person name="Lahr D.J.G."/>
        </authorList>
    </citation>
    <scope>NUCLEOTIDE SEQUENCE</scope>
</reference>
<dbReference type="CDD" id="cd12354">
    <property type="entry name" value="RRM3_TIA1_like"/>
    <property type="match status" value="1"/>
</dbReference>
<evidence type="ECO:0000256" key="1">
    <source>
        <dbReference type="ARBA" id="ARBA00022884"/>
    </source>
</evidence>
<dbReference type="Pfam" id="PF00076">
    <property type="entry name" value="RRM_1"/>
    <property type="match status" value="3"/>
</dbReference>
<dbReference type="GO" id="GO:0003729">
    <property type="term" value="F:mRNA binding"/>
    <property type="evidence" value="ECO:0007669"/>
    <property type="project" value="InterPro"/>
</dbReference>
<dbReference type="InterPro" id="IPR035979">
    <property type="entry name" value="RBD_domain_sf"/>
</dbReference>
<sequence length="334" mass="37299">MYEIFNTVGPVENVKMIKDKLSGTNLGYGFVDFFDHETAQRALNHLNGRSIYGSEIRVNWAVTGAHKEDTSSFHHIFVGDLSPEIDDQSLKEAFASFGSIGDARVMWDQVTGRSRGYGFVAFKDKEVADQAIQQMQGCWLGARQIRVNWANQKTLPKLPTIQPTVPTTRNTDLDYQTVLMQSSSLNTTVYIGGFSPETNENDLLRIFSDFGYIEEVKIQGDKGYGFVRFSTHESAAKAIVDCNGASVGGRVIKCSWGKERPLPQSQSTPHQLPFNPYAPIATPYPIPISGYPYSAVPYMPYNMNVMPFYNTPYPMPYGAPQPYPFAPPQQNIGF</sequence>
<organism evidence="4">
    <name type="scientific">Arcella intermedia</name>
    <dbReference type="NCBI Taxonomy" id="1963864"/>
    <lineage>
        <taxon>Eukaryota</taxon>
        <taxon>Amoebozoa</taxon>
        <taxon>Tubulinea</taxon>
        <taxon>Elardia</taxon>
        <taxon>Arcellinida</taxon>
        <taxon>Sphaerothecina</taxon>
        <taxon>Arcellidae</taxon>
        <taxon>Arcella</taxon>
    </lineage>
</organism>
<dbReference type="EMBL" id="GIBP01004326">
    <property type="protein sequence ID" value="NDV33295.1"/>
    <property type="molecule type" value="Transcribed_RNA"/>
</dbReference>
<feature type="domain" description="RRM" evidence="3">
    <location>
        <begin position="74"/>
        <end position="152"/>
    </location>
</feature>
<dbReference type="SMART" id="SM00360">
    <property type="entry name" value="RRM"/>
    <property type="match status" value="3"/>
</dbReference>
<accession>A0A6B2L8S1</accession>
<dbReference type="PANTHER" id="PTHR47640">
    <property type="entry name" value="TRNA SELENOCYSTEINE 1-ASSOCIATED PROTEIN 1-RELATED-RELATED"/>
    <property type="match status" value="1"/>
</dbReference>
<dbReference type="PANTHER" id="PTHR47640:SF5">
    <property type="entry name" value="RRM DOMAIN-CONTAINING PROTEIN"/>
    <property type="match status" value="1"/>
</dbReference>
<feature type="domain" description="RRM" evidence="3">
    <location>
        <begin position="187"/>
        <end position="259"/>
    </location>
</feature>
<feature type="domain" description="RRM" evidence="3">
    <location>
        <begin position="1"/>
        <end position="63"/>
    </location>
</feature>
<dbReference type="InterPro" id="IPR003954">
    <property type="entry name" value="RRM_euk-type"/>
</dbReference>
<evidence type="ECO:0000256" key="2">
    <source>
        <dbReference type="PROSITE-ProRule" id="PRU00176"/>
    </source>
</evidence>
<name>A0A6B2L8S1_9EUKA</name>
<dbReference type="SMART" id="SM00361">
    <property type="entry name" value="RRM_1"/>
    <property type="match status" value="2"/>
</dbReference>
<dbReference type="InterPro" id="IPR000504">
    <property type="entry name" value="RRM_dom"/>
</dbReference>
<dbReference type="Gene3D" id="3.30.70.330">
    <property type="match status" value="3"/>
</dbReference>
<evidence type="ECO:0000313" key="4">
    <source>
        <dbReference type="EMBL" id="NDV33295.1"/>
    </source>
</evidence>
<evidence type="ECO:0000259" key="3">
    <source>
        <dbReference type="PROSITE" id="PS50102"/>
    </source>
</evidence>